<dbReference type="EMBL" id="QTTY01000014">
    <property type="protein sequence ID" value="REF33260.1"/>
    <property type="molecule type" value="Genomic_DNA"/>
</dbReference>
<dbReference type="AlphaFoldDB" id="A0A3D9UZ95"/>
<dbReference type="Proteomes" id="UP000256530">
    <property type="component" value="Unassembled WGS sequence"/>
</dbReference>
<evidence type="ECO:0000313" key="2">
    <source>
        <dbReference type="Proteomes" id="UP000256530"/>
    </source>
</evidence>
<proteinExistence type="predicted"/>
<sequence>MKSNQIQRTVNQTLLSQLRQAFSEEGEITKNVTFSLSDDVIQKIEEISKSNKLLEDKYGVSGLPTTKSDILSNAIETYSNGYFAALNNLELEFDGENLIESGEKNSNTDSPLSADTLIAAGHVGGFNEVFLNNHEWYEVRMASWRLQHLKYLGIYVSAPVSKVTHYAPIESFQVLKNKKYKFKLGEPIRLEQPIELSEYDLVGVRQTLYTTLKHLKKSKHLYQLSDWWRE</sequence>
<gene>
    <name evidence="1" type="ORF">DET55_11493</name>
</gene>
<dbReference type="RefSeq" id="WP_113937334.1">
    <property type="nucleotide sequence ID" value="NZ_QTTY01000014.1"/>
</dbReference>
<evidence type="ECO:0000313" key="1">
    <source>
        <dbReference type="EMBL" id="REF33260.1"/>
    </source>
</evidence>
<name>A0A3D9UZ95_BACMY</name>
<accession>A0A3D9UZ95</accession>
<comment type="caution">
    <text evidence="1">The sequence shown here is derived from an EMBL/GenBank/DDBJ whole genome shotgun (WGS) entry which is preliminary data.</text>
</comment>
<protein>
    <submittedName>
        <fullName evidence="1">Uncharacterized protein</fullName>
    </submittedName>
</protein>
<organism evidence="1 2">
    <name type="scientific">Bacillus mycoides</name>
    <dbReference type="NCBI Taxonomy" id="1405"/>
    <lineage>
        <taxon>Bacteria</taxon>
        <taxon>Bacillati</taxon>
        <taxon>Bacillota</taxon>
        <taxon>Bacilli</taxon>
        <taxon>Bacillales</taxon>
        <taxon>Bacillaceae</taxon>
        <taxon>Bacillus</taxon>
        <taxon>Bacillus cereus group</taxon>
    </lineage>
</organism>
<reference evidence="1 2" key="1">
    <citation type="submission" date="2018-08" db="EMBL/GenBank/DDBJ databases">
        <title>Freshwater and sediment microbial communities from various areas in North America, analyzing microbe dynamics in response to fracking.</title>
        <authorList>
            <person name="Lamendella R."/>
        </authorList>
    </citation>
    <scope>NUCLEOTIDE SEQUENCE [LARGE SCALE GENOMIC DNA]</scope>
    <source>
        <strain evidence="1 2">DB-1</strain>
    </source>
</reference>